<protein>
    <submittedName>
        <fullName evidence="3">YdcF family protein</fullName>
    </submittedName>
</protein>
<dbReference type="KEGG" id="ppsc:EHS13_12330"/>
<evidence type="ECO:0000313" key="4">
    <source>
        <dbReference type="Proteomes" id="UP000426246"/>
    </source>
</evidence>
<dbReference type="GO" id="GO:0005886">
    <property type="term" value="C:plasma membrane"/>
    <property type="evidence" value="ECO:0007669"/>
    <property type="project" value="TreeGrafter"/>
</dbReference>
<dbReference type="GO" id="GO:0000270">
    <property type="term" value="P:peptidoglycan metabolic process"/>
    <property type="evidence" value="ECO:0007669"/>
    <property type="project" value="TreeGrafter"/>
</dbReference>
<accession>A0A6B8RJ84</accession>
<feature type="transmembrane region" description="Helical" evidence="1">
    <location>
        <begin position="39"/>
        <end position="59"/>
    </location>
</feature>
<keyword evidence="1" id="KW-0812">Transmembrane</keyword>
<evidence type="ECO:0000313" key="3">
    <source>
        <dbReference type="EMBL" id="QGQ95613.1"/>
    </source>
</evidence>
<dbReference type="PANTHER" id="PTHR30336:SF4">
    <property type="entry name" value="ENVELOPE BIOGENESIS FACTOR ELYC"/>
    <property type="match status" value="1"/>
</dbReference>
<dbReference type="InterPro" id="IPR003848">
    <property type="entry name" value="DUF218"/>
</dbReference>
<dbReference type="PANTHER" id="PTHR30336">
    <property type="entry name" value="INNER MEMBRANE PROTEIN, PROBABLE PERMEASE"/>
    <property type="match status" value="1"/>
</dbReference>
<dbReference type="InterPro" id="IPR051599">
    <property type="entry name" value="Cell_Envelope_Assoc"/>
</dbReference>
<dbReference type="Proteomes" id="UP000426246">
    <property type="component" value="Chromosome"/>
</dbReference>
<reference evidence="4" key="1">
    <citation type="submission" date="2018-11" db="EMBL/GenBank/DDBJ databases">
        <title>Complete genome sequence of Paenibacillus sp. ML311-T8.</title>
        <authorList>
            <person name="Nam Y.-D."/>
            <person name="Kang J."/>
            <person name="Chung W.-H."/>
            <person name="Park Y.S."/>
        </authorList>
    </citation>
    <scope>NUCLEOTIDE SEQUENCE [LARGE SCALE GENOMIC DNA]</scope>
    <source>
        <strain evidence="4">ML311-T8</strain>
    </source>
</reference>
<dbReference type="EMBL" id="CP034235">
    <property type="protein sequence ID" value="QGQ95613.1"/>
    <property type="molecule type" value="Genomic_DNA"/>
</dbReference>
<keyword evidence="4" id="KW-1185">Reference proteome</keyword>
<dbReference type="AlphaFoldDB" id="A0A6B8RJ84"/>
<keyword evidence="1" id="KW-0472">Membrane</keyword>
<evidence type="ECO:0000256" key="1">
    <source>
        <dbReference type="SAM" id="Phobius"/>
    </source>
</evidence>
<evidence type="ECO:0000259" key="2">
    <source>
        <dbReference type="Pfam" id="PF02698"/>
    </source>
</evidence>
<dbReference type="InterPro" id="IPR014729">
    <property type="entry name" value="Rossmann-like_a/b/a_fold"/>
</dbReference>
<sequence length="250" mass="27625">MMVMAIKIIYSLVFPPAIFVILVFALSIYFYLKPATRKLSYFLFFVSIMFYLSTCSFVGDKMVSDVENQYPFPSSITGDSIVMLGQGARGEVITVDGKGELTSETAVNVIATLKLYNSLKLPIILSGGAPEGAKGAGNESQLSKRDLLAMQVPEDKIYMDDKSRTTQENARNAKVILNQLGLKHPILVTSSTHMSRSVELFKKEGIEVLALPTQYEAPKKEQHDIFDFIPSVNGVSLVRIGLKEIVGKFQ</sequence>
<feature type="transmembrane region" description="Helical" evidence="1">
    <location>
        <begin position="12"/>
        <end position="32"/>
    </location>
</feature>
<gene>
    <name evidence="3" type="ORF">EHS13_12330</name>
</gene>
<dbReference type="Pfam" id="PF02698">
    <property type="entry name" value="DUF218"/>
    <property type="match status" value="1"/>
</dbReference>
<feature type="domain" description="DUF218" evidence="2">
    <location>
        <begin position="79"/>
        <end position="247"/>
    </location>
</feature>
<dbReference type="Gene3D" id="3.40.50.620">
    <property type="entry name" value="HUPs"/>
    <property type="match status" value="1"/>
</dbReference>
<keyword evidence="1" id="KW-1133">Transmembrane helix</keyword>
<organism evidence="3 4">
    <name type="scientific">Paenibacillus psychroresistens</name>
    <dbReference type="NCBI Taxonomy" id="1778678"/>
    <lineage>
        <taxon>Bacteria</taxon>
        <taxon>Bacillati</taxon>
        <taxon>Bacillota</taxon>
        <taxon>Bacilli</taxon>
        <taxon>Bacillales</taxon>
        <taxon>Paenibacillaceae</taxon>
        <taxon>Paenibacillus</taxon>
    </lineage>
</organism>
<proteinExistence type="predicted"/>
<dbReference type="GO" id="GO:0043164">
    <property type="term" value="P:Gram-negative-bacterium-type cell wall biogenesis"/>
    <property type="evidence" value="ECO:0007669"/>
    <property type="project" value="TreeGrafter"/>
</dbReference>
<name>A0A6B8RJ84_9BACL</name>
<dbReference type="CDD" id="cd06259">
    <property type="entry name" value="YdcF-like"/>
    <property type="match status" value="1"/>
</dbReference>